<feature type="region of interest" description="Disordered" evidence="2">
    <location>
        <begin position="171"/>
        <end position="200"/>
    </location>
</feature>
<keyword evidence="1" id="KW-0479">Metal-binding</keyword>
<accession>A0A8S9U1K0</accession>
<name>A0A8S9U1K0_PHYIN</name>
<keyword evidence="1" id="KW-0863">Zinc-finger</keyword>
<evidence type="ECO:0000313" key="5">
    <source>
        <dbReference type="Proteomes" id="UP000704712"/>
    </source>
</evidence>
<evidence type="ECO:0000259" key="3">
    <source>
        <dbReference type="PROSITE" id="PS50158"/>
    </source>
</evidence>
<feature type="domain" description="CCHC-type" evidence="3">
    <location>
        <begin position="160"/>
        <end position="175"/>
    </location>
</feature>
<dbReference type="GO" id="GO:0003676">
    <property type="term" value="F:nucleic acid binding"/>
    <property type="evidence" value="ECO:0007669"/>
    <property type="project" value="InterPro"/>
</dbReference>
<feature type="compositionally biased region" description="Polar residues" evidence="2">
    <location>
        <begin position="121"/>
        <end position="147"/>
    </location>
</feature>
<protein>
    <submittedName>
        <fullName evidence="4">Zinc knuckle</fullName>
    </submittedName>
</protein>
<keyword evidence="1" id="KW-0862">Zinc</keyword>
<dbReference type="PANTHER" id="PTHR47592">
    <property type="entry name" value="PBF68 PROTEIN"/>
    <property type="match status" value="1"/>
</dbReference>
<dbReference type="GO" id="GO:0008270">
    <property type="term" value="F:zinc ion binding"/>
    <property type="evidence" value="ECO:0007669"/>
    <property type="project" value="UniProtKB-KW"/>
</dbReference>
<dbReference type="Pfam" id="PF00098">
    <property type="entry name" value="zf-CCHC"/>
    <property type="match status" value="1"/>
</dbReference>
<dbReference type="Gene3D" id="4.10.60.10">
    <property type="entry name" value="Zinc finger, CCHC-type"/>
    <property type="match status" value="1"/>
</dbReference>
<evidence type="ECO:0000313" key="4">
    <source>
        <dbReference type="EMBL" id="KAF4134806.1"/>
    </source>
</evidence>
<evidence type="ECO:0000256" key="1">
    <source>
        <dbReference type="PROSITE-ProRule" id="PRU00047"/>
    </source>
</evidence>
<dbReference type="InterPro" id="IPR001878">
    <property type="entry name" value="Znf_CCHC"/>
</dbReference>
<dbReference type="AlphaFoldDB" id="A0A8S9U1K0"/>
<evidence type="ECO:0000256" key="2">
    <source>
        <dbReference type="SAM" id="MobiDB-lite"/>
    </source>
</evidence>
<sequence length="352" mass="39635">MSSSSDSEDDRHSRKKDKKFHINSSGNPVNWGGENWPFYKKTMVVAFQKSLLEQIAVDNQLMDQETGTDMWAELCKIYEGKNNDATKAQKVYRLQGELHRTHLRANGDVRGHFKGWKKSAFGNNQGKKKQGNASSGQKSSQNKTTGDANKKRTAKADVECFNCGGKGHYKHQCPDLEDKPREKKSAKAKMARSDVKPAAQVTANATVEDTRMHKRDVVLGEVVKRVAKDYDSIRWYFDSGTDAHIVARKEHFKVLNNMEDSDWNRTISGFADGVDAQAEGFGTILLATMIDEEMVFAFVEDVLYVPKAGCNLFSPGQALEQGFKMSWDQTTLLFGMSKDNTEVIRAKHEHRL</sequence>
<dbReference type="SUPFAM" id="SSF57756">
    <property type="entry name" value="Retrovirus zinc finger-like domains"/>
    <property type="match status" value="1"/>
</dbReference>
<dbReference type="Proteomes" id="UP000704712">
    <property type="component" value="Unassembled WGS sequence"/>
</dbReference>
<proteinExistence type="predicted"/>
<gene>
    <name evidence="4" type="ORF">GN958_ATG16062</name>
</gene>
<dbReference type="PROSITE" id="PS50158">
    <property type="entry name" value="ZF_CCHC"/>
    <property type="match status" value="1"/>
</dbReference>
<organism evidence="4 5">
    <name type="scientific">Phytophthora infestans</name>
    <name type="common">Potato late blight agent</name>
    <name type="synonym">Botrytis infestans</name>
    <dbReference type="NCBI Taxonomy" id="4787"/>
    <lineage>
        <taxon>Eukaryota</taxon>
        <taxon>Sar</taxon>
        <taxon>Stramenopiles</taxon>
        <taxon>Oomycota</taxon>
        <taxon>Peronosporomycetes</taxon>
        <taxon>Peronosporales</taxon>
        <taxon>Peronosporaceae</taxon>
        <taxon>Phytophthora</taxon>
    </lineage>
</organism>
<reference evidence="4" key="1">
    <citation type="submission" date="2020-03" db="EMBL/GenBank/DDBJ databases">
        <title>Hybrid Assembly of Korean Phytophthora infestans isolates.</title>
        <authorList>
            <person name="Prokchorchik M."/>
            <person name="Lee Y."/>
            <person name="Seo J."/>
            <person name="Cho J.-H."/>
            <person name="Park Y.-E."/>
            <person name="Jang D.-C."/>
            <person name="Im J.-S."/>
            <person name="Choi J.-G."/>
            <person name="Park H.-J."/>
            <person name="Lee G.-B."/>
            <person name="Lee Y.-G."/>
            <person name="Hong S.-Y."/>
            <person name="Cho K."/>
            <person name="Sohn K.H."/>
        </authorList>
    </citation>
    <scope>NUCLEOTIDE SEQUENCE</scope>
    <source>
        <strain evidence="4">KR_2_A2</strain>
    </source>
</reference>
<dbReference type="Pfam" id="PF22936">
    <property type="entry name" value="Pol_BBD"/>
    <property type="match status" value="1"/>
</dbReference>
<feature type="compositionally biased region" description="Basic and acidic residues" evidence="2">
    <location>
        <begin position="172"/>
        <end position="195"/>
    </location>
</feature>
<feature type="region of interest" description="Disordered" evidence="2">
    <location>
        <begin position="105"/>
        <end position="151"/>
    </location>
</feature>
<dbReference type="EMBL" id="JAACNO010002256">
    <property type="protein sequence ID" value="KAF4134806.1"/>
    <property type="molecule type" value="Genomic_DNA"/>
</dbReference>
<dbReference type="InterPro" id="IPR036875">
    <property type="entry name" value="Znf_CCHC_sf"/>
</dbReference>
<comment type="caution">
    <text evidence="4">The sequence shown here is derived from an EMBL/GenBank/DDBJ whole genome shotgun (WGS) entry which is preliminary data.</text>
</comment>
<dbReference type="InterPro" id="IPR054722">
    <property type="entry name" value="PolX-like_BBD"/>
</dbReference>
<dbReference type="PANTHER" id="PTHR47592:SF27">
    <property type="entry name" value="OS08G0421700 PROTEIN"/>
    <property type="match status" value="1"/>
</dbReference>
<feature type="region of interest" description="Disordered" evidence="2">
    <location>
        <begin position="1"/>
        <end position="26"/>
    </location>
</feature>